<evidence type="ECO:0000256" key="1">
    <source>
        <dbReference type="ARBA" id="ARBA00022801"/>
    </source>
</evidence>
<dbReference type="InterPro" id="IPR036457">
    <property type="entry name" value="PPM-type-like_dom_sf"/>
</dbReference>
<feature type="transmembrane region" description="Helical" evidence="3">
    <location>
        <begin position="132"/>
        <end position="155"/>
    </location>
</feature>
<dbReference type="Proteomes" id="UP000248039">
    <property type="component" value="Unassembled WGS sequence"/>
</dbReference>
<evidence type="ECO:0000256" key="3">
    <source>
        <dbReference type="SAM" id="Phobius"/>
    </source>
</evidence>
<accession>A0A2V4MZP8</accession>
<dbReference type="RefSeq" id="WP_110671281.1">
    <property type="nucleotide sequence ID" value="NZ_PYBW01000074.1"/>
</dbReference>
<dbReference type="PANTHER" id="PTHR43156:SF2">
    <property type="entry name" value="STAGE II SPORULATION PROTEIN E"/>
    <property type="match status" value="1"/>
</dbReference>
<dbReference type="AlphaFoldDB" id="A0A2V4MZP8"/>
<feature type="domain" description="PPM-type phosphatase" evidence="4">
    <location>
        <begin position="193"/>
        <end position="410"/>
    </location>
</feature>
<comment type="caution">
    <text evidence="5">The sequence shown here is derived from an EMBL/GenBank/DDBJ whole genome shotgun (WGS) entry which is preliminary data.</text>
</comment>
<dbReference type="EMBL" id="PYBW01000074">
    <property type="protein sequence ID" value="PYC77056.1"/>
    <property type="molecule type" value="Genomic_DNA"/>
</dbReference>
<feature type="region of interest" description="Disordered" evidence="2">
    <location>
        <begin position="1"/>
        <end position="20"/>
    </location>
</feature>
<keyword evidence="6" id="KW-1185">Reference proteome</keyword>
<dbReference type="Gene3D" id="3.60.40.10">
    <property type="entry name" value="PPM-type phosphatase domain"/>
    <property type="match status" value="1"/>
</dbReference>
<dbReference type="InterPro" id="IPR001932">
    <property type="entry name" value="PPM-type_phosphatase-like_dom"/>
</dbReference>
<dbReference type="InterPro" id="IPR052016">
    <property type="entry name" value="Bact_Sigma-Reg"/>
</dbReference>
<evidence type="ECO:0000313" key="5">
    <source>
        <dbReference type="EMBL" id="PYC77056.1"/>
    </source>
</evidence>
<dbReference type="OrthoDB" id="4291756at2"/>
<sequence length="411" mass="43264">MAGSAPGPAPRTSAKGNSVTAVADPLAARLRKRLYRARRTLRRTGVDYFRGDAADWLAFAVLLLLVPLLVTLNVWIPGWVPPTALVLPILAGSLLLRPVSLVLLYATAALGLSTESVIHTGQQAASDRPEAYVFGVTPGAALVVGAVGVAGLLLAQFRSRVGVPWRSGGSMLFDLRERLRVQSQVPQLPAGWHADMALRPAGGQSFSGDFVVAARTGSGGRRMLEVVLADVSGKGMDAGSRALLLSGAFGGLLGSLPPHEFLPAANGYLLRQDWEEGFASAVHLALDLDSGEYELLSAGHLPGMQRLAGAGRWEDKEAAEGPLLGLYDGAKFEGVRGRLGPGDVLMLCTDGMVEAPGRDLAEGMDRLMGEADRLVASGQLGGSTRGAAVRLIETVAKDINDDRAVLLLWRE</sequence>
<feature type="transmembrane region" description="Helical" evidence="3">
    <location>
        <begin position="85"/>
        <end position="112"/>
    </location>
</feature>
<evidence type="ECO:0000256" key="2">
    <source>
        <dbReference type="SAM" id="MobiDB-lite"/>
    </source>
</evidence>
<dbReference type="GO" id="GO:0016791">
    <property type="term" value="F:phosphatase activity"/>
    <property type="evidence" value="ECO:0007669"/>
    <property type="project" value="TreeGrafter"/>
</dbReference>
<evidence type="ECO:0000259" key="4">
    <source>
        <dbReference type="SMART" id="SM00331"/>
    </source>
</evidence>
<gene>
    <name evidence="5" type="ORF">C7C46_20180</name>
</gene>
<feature type="transmembrane region" description="Helical" evidence="3">
    <location>
        <begin position="56"/>
        <end position="76"/>
    </location>
</feature>
<proteinExistence type="predicted"/>
<dbReference type="SMART" id="SM00331">
    <property type="entry name" value="PP2C_SIG"/>
    <property type="match status" value="1"/>
</dbReference>
<evidence type="ECO:0000313" key="6">
    <source>
        <dbReference type="Proteomes" id="UP000248039"/>
    </source>
</evidence>
<dbReference type="PANTHER" id="PTHR43156">
    <property type="entry name" value="STAGE II SPORULATION PROTEIN E-RELATED"/>
    <property type="match status" value="1"/>
</dbReference>
<dbReference type="Pfam" id="PF07228">
    <property type="entry name" value="SpoIIE"/>
    <property type="match status" value="1"/>
</dbReference>
<protein>
    <recommendedName>
        <fullName evidence="4">PPM-type phosphatase domain-containing protein</fullName>
    </recommendedName>
</protein>
<keyword evidence="3" id="KW-0812">Transmembrane</keyword>
<keyword evidence="3" id="KW-1133">Transmembrane helix</keyword>
<keyword evidence="1" id="KW-0378">Hydrolase</keyword>
<keyword evidence="3" id="KW-0472">Membrane</keyword>
<reference evidence="5 6" key="1">
    <citation type="submission" date="2018-03" db="EMBL/GenBank/DDBJ databases">
        <title>Bioinformatic expansion and discovery of thiopeptide antibiotics.</title>
        <authorList>
            <person name="Schwalen C.J."/>
            <person name="Hudson G.A."/>
            <person name="Mitchell D.A."/>
        </authorList>
    </citation>
    <scope>NUCLEOTIDE SEQUENCE [LARGE SCALE GENOMIC DNA]</scope>
    <source>
        <strain evidence="5 6">ATCC 21389</strain>
    </source>
</reference>
<organism evidence="5 6">
    <name type="scientific">Streptomyces tateyamensis</name>
    <dbReference type="NCBI Taxonomy" id="565073"/>
    <lineage>
        <taxon>Bacteria</taxon>
        <taxon>Bacillati</taxon>
        <taxon>Actinomycetota</taxon>
        <taxon>Actinomycetes</taxon>
        <taxon>Kitasatosporales</taxon>
        <taxon>Streptomycetaceae</taxon>
        <taxon>Streptomyces</taxon>
    </lineage>
</organism>
<name>A0A2V4MZP8_9ACTN</name>